<reference evidence="5 6" key="1">
    <citation type="journal article" date="2020" name="bioRxiv">
        <title>Sequence and annotation of 42 cannabis genomes reveals extensive copy number variation in cannabinoid synthesis and pathogen resistance genes.</title>
        <authorList>
            <person name="Mckernan K.J."/>
            <person name="Helbert Y."/>
            <person name="Kane L.T."/>
            <person name="Ebling H."/>
            <person name="Zhang L."/>
            <person name="Liu B."/>
            <person name="Eaton Z."/>
            <person name="Mclaughlin S."/>
            <person name="Kingan S."/>
            <person name="Baybayan P."/>
            <person name="Concepcion G."/>
            <person name="Jordan M."/>
            <person name="Riva A."/>
            <person name="Barbazuk W."/>
            <person name="Harkins T."/>
        </authorList>
    </citation>
    <scope>NUCLEOTIDE SEQUENCE [LARGE SCALE GENOMIC DNA]</scope>
    <source>
        <strain evidence="5 6">cv. Jamaican Lion 4</strain>
        <strain evidence="4">Father</strain>
        <strain evidence="3">Mother</strain>
        <tissue evidence="4">Leaf</tissue>
    </source>
</reference>
<dbReference type="Proteomes" id="UP000583929">
    <property type="component" value="Unassembled WGS sequence"/>
</dbReference>
<gene>
    <name evidence="3" type="ORF">F8388_013718</name>
    <name evidence="4" type="ORF">G4B88_007599</name>
</gene>
<accession>A0A7J6HVA7</accession>
<dbReference type="EMBL" id="JAATIP010000080">
    <property type="protein sequence ID" value="KAF4377372.1"/>
    <property type="molecule type" value="Genomic_DNA"/>
</dbReference>
<keyword evidence="6" id="KW-1185">Reference proteome</keyword>
<evidence type="ECO:0000256" key="1">
    <source>
        <dbReference type="SAM" id="MobiDB-lite"/>
    </source>
</evidence>
<evidence type="ECO:0000313" key="6">
    <source>
        <dbReference type="Proteomes" id="UP000583929"/>
    </source>
</evidence>
<dbReference type="Pfam" id="PF13966">
    <property type="entry name" value="zf-RVT"/>
    <property type="match status" value="1"/>
</dbReference>
<feature type="compositionally biased region" description="Gly residues" evidence="1">
    <location>
        <begin position="41"/>
        <end position="58"/>
    </location>
</feature>
<sequence>MKTNSVERSCFDCQSGGFIGRDGPYHERVVHDLQSLTIQEAGGGDGGITNRGTSGAGGPRKEGMMSGSVTTPNRTGRTRANKSGKESQKNVVKVTLPRITKEWQTWKRILTVMKTPHQYPEPVPIEWNIGLGLEENMAHIAKSNGDNASAESMIISHDKEGIQGHAILGPGQKKRKASVHYIPIDEKGQPIPEALVRNKESDRIFAPDSSPAFVVGKNDKEAREGGGRLKINSSSSALQMWHKKSFGDNEANLKLLENRLAWIQSQDDFENKEKSSILFSKRCSSSKRSEIEGILQMKGYVIFLFGQTVGRQIVAIDIAGGLGKDFVVWKRSPKGTFTVKEAYWQENEHKFGCIHESWKMIWSKELHPRASLFLWRMCSGALPTRDKIGSGENLNCIFCNDNIESPNHVFFECHLAKTLWFGAPLPVRIDLIQGEDVKTRIMNLCSNFKRDDRVRILLCGYVVWDTIWHYRNSILHGGRSRDIPCLMAEVLSRFSELVAADEPDPMMPPRLVQQVPSGAPFNSKVLFSDGSFKDGCCGMAVIGLDKNNMEWYSVCSSTKGLSALDAELKAIALALQWADHDGGPCSQKPPPHHSLYSLSLSIVHAPTTEGKEHRQSFSSSNGSGSHLWLPFWSWMDEDNPPALGRAKHRERKKERNRMVVWGLPWMDGDNQVGVFGSWGLFNGDLASILVMDGFWGGRMGGCAIMNRGREVRY</sequence>
<evidence type="ECO:0000313" key="5">
    <source>
        <dbReference type="Proteomes" id="UP000525078"/>
    </source>
</evidence>
<evidence type="ECO:0000313" key="4">
    <source>
        <dbReference type="EMBL" id="KAF4398320.1"/>
    </source>
</evidence>
<proteinExistence type="predicted"/>
<comment type="caution">
    <text evidence="4">The sequence shown here is derived from an EMBL/GenBank/DDBJ whole genome shotgun (WGS) entry which is preliminary data.</text>
</comment>
<name>A0A7J6HVA7_CANSA</name>
<protein>
    <recommendedName>
        <fullName evidence="2">Reverse transcriptase zinc-binding domain-containing protein</fullName>
    </recommendedName>
</protein>
<organism evidence="4 6">
    <name type="scientific">Cannabis sativa</name>
    <name type="common">Hemp</name>
    <name type="synonym">Marijuana</name>
    <dbReference type="NCBI Taxonomy" id="3483"/>
    <lineage>
        <taxon>Eukaryota</taxon>
        <taxon>Viridiplantae</taxon>
        <taxon>Streptophyta</taxon>
        <taxon>Embryophyta</taxon>
        <taxon>Tracheophyta</taxon>
        <taxon>Spermatophyta</taxon>
        <taxon>Magnoliopsida</taxon>
        <taxon>eudicotyledons</taxon>
        <taxon>Gunneridae</taxon>
        <taxon>Pentapetalae</taxon>
        <taxon>rosids</taxon>
        <taxon>fabids</taxon>
        <taxon>Rosales</taxon>
        <taxon>Cannabaceae</taxon>
        <taxon>Cannabis</taxon>
    </lineage>
</organism>
<evidence type="ECO:0000313" key="3">
    <source>
        <dbReference type="EMBL" id="KAF4377372.1"/>
    </source>
</evidence>
<dbReference type="EMBL" id="JAATIQ010000027">
    <property type="protein sequence ID" value="KAF4398320.1"/>
    <property type="molecule type" value="Genomic_DNA"/>
</dbReference>
<dbReference type="Proteomes" id="UP000525078">
    <property type="component" value="Unassembled WGS sequence"/>
</dbReference>
<dbReference type="InterPro" id="IPR026960">
    <property type="entry name" value="RVT-Znf"/>
</dbReference>
<feature type="region of interest" description="Disordered" evidence="1">
    <location>
        <begin position="39"/>
        <end position="90"/>
    </location>
</feature>
<feature type="domain" description="Reverse transcriptase zinc-binding" evidence="2">
    <location>
        <begin position="337"/>
        <end position="420"/>
    </location>
</feature>
<dbReference type="AlphaFoldDB" id="A0A7J6HVA7"/>
<evidence type="ECO:0000259" key="2">
    <source>
        <dbReference type="Pfam" id="PF13966"/>
    </source>
</evidence>